<feature type="compositionally biased region" description="Pro residues" evidence="10">
    <location>
        <begin position="7"/>
        <end position="32"/>
    </location>
</feature>
<accession>A0ABP0HYJ1</accession>
<evidence type="ECO:0000256" key="3">
    <source>
        <dbReference type="ARBA" id="ARBA00004586"/>
    </source>
</evidence>
<feature type="transmembrane region" description="Helical" evidence="11">
    <location>
        <begin position="404"/>
        <end position="427"/>
    </location>
</feature>
<evidence type="ECO:0000256" key="4">
    <source>
        <dbReference type="ARBA" id="ARBA00006627"/>
    </source>
</evidence>
<keyword evidence="6" id="KW-0256">Endoplasmic reticulum</keyword>
<evidence type="ECO:0000256" key="10">
    <source>
        <dbReference type="SAM" id="MobiDB-lite"/>
    </source>
</evidence>
<reference evidence="12 13" key="1">
    <citation type="submission" date="2024-02" db="EMBL/GenBank/DDBJ databases">
        <authorList>
            <person name="Chen Y."/>
            <person name="Shah S."/>
            <person name="Dougan E. K."/>
            <person name="Thang M."/>
            <person name="Chan C."/>
        </authorList>
    </citation>
    <scope>NUCLEOTIDE SEQUENCE [LARGE SCALE GENOMIC DNA]</scope>
</reference>
<keyword evidence="5 11" id="KW-0812">Transmembrane</keyword>
<evidence type="ECO:0000256" key="8">
    <source>
        <dbReference type="ARBA" id="ARBA00023136"/>
    </source>
</evidence>
<keyword evidence="7 11" id="KW-1133">Transmembrane helix</keyword>
<keyword evidence="8 11" id="KW-0472">Membrane</keyword>
<keyword evidence="9" id="KW-0539">Nucleus</keyword>
<proteinExistence type="inferred from homology"/>
<dbReference type="EMBL" id="CAXAMM010002224">
    <property type="protein sequence ID" value="CAK8995279.1"/>
    <property type="molecule type" value="Genomic_DNA"/>
</dbReference>
<evidence type="ECO:0000313" key="12">
    <source>
        <dbReference type="EMBL" id="CAK8995279.1"/>
    </source>
</evidence>
<name>A0ABP0HYJ1_9DINO</name>
<evidence type="ECO:0000256" key="1">
    <source>
        <dbReference type="ARBA" id="ARBA00004127"/>
    </source>
</evidence>
<comment type="similarity">
    <text evidence="4">Belongs to the TMEM43 family.</text>
</comment>
<organism evidence="12 13">
    <name type="scientific">Durusdinium trenchii</name>
    <dbReference type="NCBI Taxonomy" id="1381693"/>
    <lineage>
        <taxon>Eukaryota</taxon>
        <taxon>Sar</taxon>
        <taxon>Alveolata</taxon>
        <taxon>Dinophyceae</taxon>
        <taxon>Suessiales</taxon>
        <taxon>Symbiodiniaceae</taxon>
        <taxon>Durusdinium</taxon>
    </lineage>
</organism>
<protein>
    <recommendedName>
        <fullName evidence="14">Transmembrane protein</fullName>
    </recommendedName>
</protein>
<keyword evidence="13" id="KW-1185">Reference proteome</keyword>
<evidence type="ECO:0008006" key="14">
    <source>
        <dbReference type="Google" id="ProtNLM"/>
    </source>
</evidence>
<gene>
    <name evidence="12" type="ORF">SCF082_LOCUS4284</name>
</gene>
<evidence type="ECO:0000256" key="6">
    <source>
        <dbReference type="ARBA" id="ARBA00022824"/>
    </source>
</evidence>
<feature type="compositionally biased region" description="Gly residues" evidence="10">
    <location>
        <begin position="33"/>
        <end position="45"/>
    </location>
</feature>
<evidence type="ECO:0000313" key="13">
    <source>
        <dbReference type="Proteomes" id="UP001642464"/>
    </source>
</evidence>
<evidence type="ECO:0000256" key="2">
    <source>
        <dbReference type="ARBA" id="ARBA00004259"/>
    </source>
</evidence>
<dbReference type="InterPro" id="IPR012430">
    <property type="entry name" value="TMEM43_fam"/>
</dbReference>
<evidence type="ECO:0000256" key="5">
    <source>
        <dbReference type="ARBA" id="ARBA00022692"/>
    </source>
</evidence>
<evidence type="ECO:0000256" key="9">
    <source>
        <dbReference type="ARBA" id="ARBA00023242"/>
    </source>
</evidence>
<evidence type="ECO:0000256" key="11">
    <source>
        <dbReference type="SAM" id="Phobius"/>
    </source>
</evidence>
<dbReference type="Pfam" id="PF07787">
    <property type="entry name" value="TMEM43"/>
    <property type="match status" value="1"/>
</dbReference>
<dbReference type="Proteomes" id="UP001642464">
    <property type="component" value="Unassembled WGS sequence"/>
</dbReference>
<feature type="transmembrane region" description="Helical" evidence="11">
    <location>
        <begin position="84"/>
        <end position="104"/>
    </location>
</feature>
<feature type="region of interest" description="Disordered" evidence="10">
    <location>
        <begin position="520"/>
        <end position="541"/>
    </location>
</feature>
<sequence length="541" mass="57728">MDWGGPQGPPPGPGGWGGPPGPEGWGGPPPGPGGWGGPPGPGGWGPNPNDVEQLGRWRHASRTIFAETVGYVQEDRPATKMTNALSMCCMGVLLFPVALFVLGWNEVGYVCTHKSILFAQKRAEVIGCEPRTSWYPNMVAYMSCPIHEDSLEVFTPQSFGSTGLHDAISFRAASGSQTSEMFQCVEHSETQEDRHSKEKVRIYSYSMEWSLHPVDSSTFSYNGQAQSAGQRGCPYFGQGNPPWPADISSYTSDNFAQSIRAGPLTIGHDLIAGGSHGYSLKPDEPVNLQPFATRFRPFNQLAPTAPPGGFSSITPNSAAIDPSGKFVVTCARPSIGCMRISYSQNSARSVSVLSGVEPGGYTKPIEVQSSWGCSAGRFSALMGEPMSLQAFSARLEEANSTSTWIIRVLGLCFAALTVYCCFAPISAAADVVGDYIRCIPCVGETLEDLLEGMVDALLCAVSCAFGCSCGLLVIAITWLVMRPLIGGGVLLVCLVLFCCGYAIAHQNKANRDAGRSFSGDVEMNKNYRPGMQAMSDSDGEE</sequence>
<dbReference type="PANTHER" id="PTHR13416">
    <property type="match status" value="1"/>
</dbReference>
<comment type="subcellular location">
    <subcellularLocation>
        <location evidence="1">Endomembrane system</location>
        <topology evidence="1">Multi-pass membrane protein</topology>
    </subcellularLocation>
    <subcellularLocation>
        <location evidence="3">Endoplasmic reticulum membrane</location>
    </subcellularLocation>
    <subcellularLocation>
        <location evidence="2">Nucleus envelope</location>
    </subcellularLocation>
</comment>
<comment type="caution">
    <text evidence="12">The sequence shown here is derived from an EMBL/GenBank/DDBJ whole genome shotgun (WGS) entry which is preliminary data.</text>
</comment>
<evidence type="ECO:0000256" key="7">
    <source>
        <dbReference type="ARBA" id="ARBA00022989"/>
    </source>
</evidence>
<feature type="region of interest" description="Disordered" evidence="10">
    <location>
        <begin position="1"/>
        <end position="52"/>
    </location>
</feature>
<feature type="transmembrane region" description="Helical" evidence="11">
    <location>
        <begin position="484"/>
        <end position="504"/>
    </location>
</feature>
<feature type="transmembrane region" description="Helical" evidence="11">
    <location>
        <begin position="456"/>
        <end position="478"/>
    </location>
</feature>
<dbReference type="PANTHER" id="PTHR13416:SF2">
    <property type="entry name" value="TRANSMEMBRANE PROTEIN 43"/>
    <property type="match status" value="1"/>
</dbReference>